<evidence type="ECO:0000256" key="1">
    <source>
        <dbReference type="SAM" id="MobiDB-lite"/>
    </source>
</evidence>
<keyword evidence="2" id="KW-0732">Signal</keyword>
<sequence>MSPARALPAVALLLGLVVCASLIAGSQRRSEETELLSHKGKSKVDADVFNARQGAQDALVRAGRNAMQTSLLKEALGGGHPWRHMKDQALAAAVKEAHETAVHHSAAWEAGHKALAQRNPWAAVDSAYLERKLAHGEHHAAAAKQALASVDEHGMVSHHEQGGAAHNPKALVHASDRVVDTGAEVRAPEGRGQWLKEGEKPEEGAPEVATKWDARARRQQLSQHPASAAGLGGAPRGVPVEGGHVVYMPLGSLAASPRQEQGRPRAAPRPEQPVRAQRRHRPSAAARQQAVEFPASYGKIVEYGNNGQRLATIYGPGYEGRSPSARALPPRFTQSLGGGAPPMKDELTDDSERKIEQDIVFRLLHNFGPPDHEQNSLRPKQEEEFPPEQEQPPWWTFGLAQQSAAARGAPSAALSLLAALGAVLCTVLMA</sequence>
<feature type="chain" id="PRO_5030604895" evidence="2">
    <location>
        <begin position="20"/>
        <end position="430"/>
    </location>
</feature>
<feature type="region of interest" description="Disordered" evidence="1">
    <location>
        <begin position="367"/>
        <end position="393"/>
    </location>
</feature>
<feature type="region of interest" description="Disordered" evidence="1">
    <location>
        <begin position="216"/>
        <end position="235"/>
    </location>
</feature>
<name>A0A7S1MUP7_HEMAN</name>
<dbReference type="AlphaFoldDB" id="A0A7S1MUP7"/>
<reference evidence="3" key="1">
    <citation type="submission" date="2021-01" db="EMBL/GenBank/DDBJ databases">
        <authorList>
            <person name="Corre E."/>
            <person name="Pelletier E."/>
            <person name="Niang G."/>
            <person name="Scheremetjew M."/>
            <person name="Finn R."/>
            <person name="Kale V."/>
            <person name="Holt S."/>
            <person name="Cochrane G."/>
            <person name="Meng A."/>
            <person name="Brown T."/>
            <person name="Cohen L."/>
        </authorList>
    </citation>
    <scope>NUCLEOTIDE SEQUENCE</scope>
    <source>
        <strain evidence="3">CCMP644</strain>
    </source>
</reference>
<feature type="compositionally biased region" description="Basic and acidic residues" evidence="1">
    <location>
        <begin position="370"/>
        <end position="383"/>
    </location>
</feature>
<feature type="region of interest" description="Disordered" evidence="1">
    <location>
        <begin position="186"/>
        <end position="207"/>
    </location>
</feature>
<feature type="signal peptide" evidence="2">
    <location>
        <begin position="1"/>
        <end position="19"/>
    </location>
</feature>
<organism evidence="3">
    <name type="scientific">Hemiselmis andersenii</name>
    <name type="common">Cryptophyte alga</name>
    <dbReference type="NCBI Taxonomy" id="464988"/>
    <lineage>
        <taxon>Eukaryota</taxon>
        <taxon>Cryptophyceae</taxon>
        <taxon>Cryptomonadales</taxon>
        <taxon>Hemiselmidaceae</taxon>
        <taxon>Hemiselmis</taxon>
    </lineage>
</organism>
<evidence type="ECO:0000256" key="2">
    <source>
        <dbReference type="SAM" id="SignalP"/>
    </source>
</evidence>
<feature type="region of interest" description="Disordered" evidence="1">
    <location>
        <begin position="254"/>
        <end position="289"/>
    </location>
</feature>
<feature type="compositionally biased region" description="Basic and acidic residues" evidence="1">
    <location>
        <begin position="186"/>
        <end position="203"/>
    </location>
</feature>
<proteinExistence type="predicted"/>
<evidence type="ECO:0000313" key="3">
    <source>
        <dbReference type="EMBL" id="CAD8980253.1"/>
    </source>
</evidence>
<gene>
    <name evidence="3" type="ORF">HAND00432_LOCUS31263</name>
</gene>
<protein>
    <submittedName>
        <fullName evidence="3">Uncharacterized protein</fullName>
    </submittedName>
</protein>
<dbReference type="EMBL" id="HBFX01051845">
    <property type="protein sequence ID" value="CAD8980253.1"/>
    <property type="molecule type" value="Transcribed_RNA"/>
</dbReference>
<accession>A0A7S1MUP7</accession>